<dbReference type="KEGG" id="tput:QJT81_14560"/>
<dbReference type="InterPro" id="IPR024072">
    <property type="entry name" value="DHFR-like_dom_sf"/>
</dbReference>
<keyword evidence="6 8" id="KW-0560">Oxidoreductase</keyword>
<dbReference type="CDD" id="cd00209">
    <property type="entry name" value="DHFR"/>
    <property type="match status" value="1"/>
</dbReference>
<evidence type="ECO:0000256" key="1">
    <source>
        <dbReference type="ARBA" id="ARBA00004903"/>
    </source>
</evidence>
<keyword evidence="5 8" id="KW-0521">NADP</keyword>
<evidence type="ECO:0000256" key="9">
    <source>
        <dbReference type="RuleBase" id="RU004474"/>
    </source>
</evidence>
<dbReference type="GO" id="GO:0046452">
    <property type="term" value="P:dihydrofolate metabolic process"/>
    <property type="evidence" value="ECO:0007669"/>
    <property type="project" value="TreeGrafter"/>
</dbReference>
<evidence type="ECO:0000313" key="11">
    <source>
        <dbReference type="EMBL" id="WGZ93037.1"/>
    </source>
</evidence>
<reference evidence="11" key="1">
    <citation type="journal article" date="2023" name="Int. J. Mol. Sci.">
        <title>Metagenomics Revealed a New Genus 'Candidatus Thiocaldithrix dubininis' gen. nov., sp. nov. and a New Species 'Candidatus Thiothrix putei' sp. nov. in the Family Thiotrichaceae, Some Members of Which Have Traits of Both Na+- and H+-Motive Energetics.</title>
        <authorList>
            <person name="Ravin N.V."/>
            <person name="Muntyan M.S."/>
            <person name="Smolyakov D.D."/>
            <person name="Rudenko T.S."/>
            <person name="Beletsky A.V."/>
            <person name="Mardanov A.V."/>
            <person name="Grabovich M.Y."/>
        </authorList>
    </citation>
    <scope>NUCLEOTIDE SEQUENCE</scope>
    <source>
        <strain evidence="11">GKL-02</strain>
    </source>
</reference>
<dbReference type="FunFam" id="3.40.430.10:FF:000001">
    <property type="entry name" value="Dihydrofolate reductase"/>
    <property type="match status" value="1"/>
</dbReference>
<dbReference type="PANTHER" id="PTHR48069:SF3">
    <property type="entry name" value="DIHYDROFOLATE REDUCTASE"/>
    <property type="match status" value="1"/>
</dbReference>
<proteinExistence type="inferred from homology"/>
<dbReference type="SUPFAM" id="SSF53597">
    <property type="entry name" value="Dihydrofolate reductase-like"/>
    <property type="match status" value="1"/>
</dbReference>
<sequence>MLSLIAVMAHQRVIGCDGNMPWHLPADLAWFKQNTVGKPVIMGRKTWDSIGRALPGRRNLVISRDVTFQPCGAERFASPDAAWEAVGAAPEVMIVGGAQIYQHFLAHADRLYLTLIDADFAGDTFFPDYNHHQWRTVEQVNHSADAKNPYPYSFLILERES</sequence>
<dbReference type="AlphaFoldDB" id="A0AA95H8X7"/>
<dbReference type="Pfam" id="PF00186">
    <property type="entry name" value="DHFR_1"/>
    <property type="match status" value="1"/>
</dbReference>
<evidence type="ECO:0000256" key="7">
    <source>
        <dbReference type="ARBA" id="ARBA00025067"/>
    </source>
</evidence>
<gene>
    <name evidence="11" type="primary">folA</name>
    <name evidence="11" type="ORF">QJT81_14560</name>
</gene>
<evidence type="ECO:0000256" key="2">
    <source>
        <dbReference type="ARBA" id="ARBA00009539"/>
    </source>
</evidence>
<dbReference type="PIRSF" id="PIRSF000194">
    <property type="entry name" value="DHFR"/>
    <property type="match status" value="1"/>
</dbReference>
<dbReference type="GO" id="GO:0006730">
    <property type="term" value="P:one-carbon metabolic process"/>
    <property type="evidence" value="ECO:0007669"/>
    <property type="project" value="UniProtKB-KW"/>
</dbReference>
<evidence type="ECO:0000256" key="4">
    <source>
        <dbReference type="ARBA" id="ARBA00022563"/>
    </source>
</evidence>
<dbReference type="NCBIfam" id="NF008037">
    <property type="entry name" value="PRK10769.1"/>
    <property type="match status" value="1"/>
</dbReference>
<comment type="similarity">
    <text evidence="2 8 9">Belongs to the dihydrofolate reductase family.</text>
</comment>
<feature type="domain" description="DHFR" evidence="10">
    <location>
        <begin position="1"/>
        <end position="159"/>
    </location>
</feature>
<name>A0AA95H8X7_9GAMM</name>
<dbReference type="EC" id="1.5.1.3" evidence="3 8"/>
<evidence type="ECO:0000256" key="3">
    <source>
        <dbReference type="ARBA" id="ARBA00012856"/>
    </source>
</evidence>
<evidence type="ECO:0000259" key="10">
    <source>
        <dbReference type="PROSITE" id="PS51330"/>
    </source>
</evidence>
<comment type="pathway">
    <text evidence="1 8">Cofactor biosynthesis; tetrahydrofolate biosynthesis; 5,6,7,8-tetrahydrofolate from 7,8-dihydrofolate: step 1/1.</text>
</comment>
<evidence type="ECO:0000256" key="6">
    <source>
        <dbReference type="ARBA" id="ARBA00023002"/>
    </source>
</evidence>
<dbReference type="GO" id="GO:0070401">
    <property type="term" value="F:NADP+ binding"/>
    <property type="evidence" value="ECO:0007669"/>
    <property type="project" value="UniProtKB-ARBA"/>
</dbReference>
<dbReference type="PROSITE" id="PS00075">
    <property type="entry name" value="DHFR_1"/>
    <property type="match status" value="1"/>
</dbReference>
<comment type="function">
    <text evidence="7 8">Key enzyme in folate metabolism. Catalyzes an essential reaction for de novo glycine and purine synthesis, and for DNA precursor synthesis.</text>
</comment>
<comment type="catalytic activity">
    <reaction evidence="8">
        <text>(6S)-5,6,7,8-tetrahydrofolate + NADP(+) = 7,8-dihydrofolate + NADPH + H(+)</text>
        <dbReference type="Rhea" id="RHEA:15009"/>
        <dbReference type="ChEBI" id="CHEBI:15378"/>
        <dbReference type="ChEBI" id="CHEBI:57451"/>
        <dbReference type="ChEBI" id="CHEBI:57453"/>
        <dbReference type="ChEBI" id="CHEBI:57783"/>
        <dbReference type="ChEBI" id="CHEBI:58349"/>
        <dbReference type="EC" id="1.5.1.3"/>
    </reaction>
</comment>
<dbReference type="PROSITE" id="PS51330">
    <property type="entry name" value="DHFR_2"/>
    <property type="match status" value="1"/>
</dbReference>
<dbReference type="EMBL" id="CP124756">
    <property type="protein sequence ID" value="WGZ93037.1"/>
    <property type="molecule type" value="Genomic_DNA"/>
</dbReference>
<dbReference type="GO" id="GO:0046654">
    <property type="term" value="P:tetrahydrofolate biosynthetic process"/>
    <property type="evidence" value="ECO:0007669"/>
    <property type="project" value="InterPro"/>
</dbReference>
<reference evidence="11" key="2">
    <citation type="submission" date="2023-04" db="EMBL/GenBank/DDBJ databases">
        <authorList>
            <person name="Beletskiy A.V."/>
            <person name="Mardanov A.V."/>
            <person name="Ravin N.V."/>
        </authorList>
    </citation>
    <scope>NUCLEOTIDE SEQUENCE</scope>
    <source>
        <strain evidence="11">GKL-02</strain>
    </source>
</reference>
<dbReference type="InterPro" id="IPR017925">
    <property type="entry name" value="DHFR_CS"/>
</dbReference>
<dbReference type="GO" id="GO:0004146">
    <property type="term" value="F:dihydrofolate reductase activity"/>
    <property type="evidence" value="ECO:0007669"/>
    <property type="project" value="UniProtKB-EC"/>
</dbReference>
<protein>
    <recommendedName>
        <fullName evidence="3 8">Dihydrofolate reductase</fullName>
        <ecNumber evidence="3 8">1.5.1.3</ecNumber>
    </recommendedName>
</protein>
<dbReference type="GO" id="GO:0046655">
    <property type="term" value="P:folic acid metabolic process"/>
    <property type="evidence" value="ECO:0007669"/>
    <property type="project" value="TreeGrafter"/>
</dbReference>
<dbReference type="Gene3D" id="3.40.430.10">
    <property type="entry name" value="Dihydrofolate Reductase, subunit A"/>
    <property type="match status" value="1"/>
</dbReference>
<dbReference type="InterPro" id="IPR012259">
    <property type="entry name" value="DHFR"/>
</dbReference>
<dbReference type="PANTHER" id="PTHR48069">
    <property type="entry name" value="DIHYDROFOLATE REDUCTASE"/>
    <property type="match status" value="1"/>
</dbReference>
<evidence type="ECO:0000256" key="8">
    <source>
        <dbReference type="PIRNR" id="PIRNR000194"/>
    </source>
</evidence>
<keyword evidence="4 8" id="KW-0554">One-carbon metabolism</keyword>
<dbReference type="Proteomes" id="UP001301326">
    <property type="component" value="Chromosome"/>
</dbReference>
<evidence type="ECO:0000256" key="5">
    <source>
        <dbReference type="ARBA" id="ARBA00022857"/>
    </source>
</evidence>
<organism evidence="11">
    <name type="scientific">Candidatus Thiothrix putei</name>
    <dbReference type="NCBI Taxonomy" id="3080811"/>
    <lineage>
        <taxon>Bacteria</taxon>
        <taxon>Pseudomonadati</taxon>
        <taxon>Pseudomonadota</taxon>
        <taxon>Gammaproteobacteria</taxon>
        <taxon>Thiotrichales</taxon>
        <taxon>Thiotrichaceae</taxon>
        <taxon>Thiothrix</taxon>
    </lineage>
</organism>
<dbReference type="PRINTS" id="PR00070">
    <property type="entry name" value="DHFR"/>
</dbReference>
<accession>A0AA95H8X7</accession>
<dbReference type="InterPro" id="IPR001796">
    <property type="entry name" value="DHFR_dom"/>
</dbReference>
<dbReference type="GO" id="GO:0005829">
    <property type="term" value="C:cytosol"/>
    <property type="evidence" value="ECO:0007669"/>
    <property type="project" value="TreeGrafter"/>
</dbReference>